<feature type="compositionally biased region" description="Polar residues" evidence="1">
    <location>
        <begin position="777"/>
        <end position="788"/>
    </location>
</feature>
<keyword evidence="2" id="KW-0472">Membrane</keyword>
<feature type="region of interest" description="Disordered" evidence="1">
    <location>
        <begin position="562"/>
        <end position="656"/>
    </location>
</feature>
<dbReference type="EMBL" id="MU167340">
    <property type="protein sequence ID" value="KAG0142708.1"/>
    <property type="molecule type" value="Genomic_DNA"/>
</dbReference>
<organism evidence="3 4">
    <name type="scientific">Cronartium quercuum f. sp. fusiforme G11</name>
    <dbReference type="NCBI Taxonomy" id="708437"/>
    <lineage>
        <taxon>Eukaryota</taxon>
        <taxon>Fungi</taxon>
        <taxon>Dikarya</taxon>
        <taxon>Basidiomycota</taxon>
        <taxon>Pucciniomycotina</taxon>
        <taxon>Pucciniomycetes</taxon>
        <taxon>Pucciniales</taxon>
        <taxon>Coleosporiaceae</taxon>
        <taxon>Cronartium</taxon>
    </lineage>
</organism>
<gene>
    <name evidence="3" type="ORF">CROQUDRAFT_135410</name>
</gene>
<protein>
    <submittedName>
        <fullName evidence="3">Uncharacterized protein</fullName>
    </submittedName>
</protein>
<keyword evidence="2" id="KW-0812">Transmembrane</keyword>
<feature type="transmembrane region" description="Helical" evidence="2">
    <location>
        <begin position="15"/>
        <end position="36"/>
    </location>
</feature>
<name>A0A9P6NB61_9BASI</name>
<evidence type="ECO:0000256" key="1">
    <source>
        <dbReference type="SAM" id="MobiDB-lite"/>
    </source>
</evidence>
<dbReference type="Proteomes" id="UP000886653">
    <property type="component" value="Unassembled WGS sequence"/>
</dbReference>
<feature type="region of interest" description="Disordered" evidence="1">
    <location>
        <begin position="709"/>
        <end position="813"/>
    </location>
</feature>
<keyword evidence="4" id="KW-1185">Reference proteome</keyword>
<accession>A0A9P6NB61</accession>
<feature type="compositionally biased region" description="Basic and acidic residues" evidence="1">
    <location>
        <begin position="639"/>
        <end position="648"/>
    </location>
</feature>
<proteinExistence type="predicted"/>
<evidence type="ECO:0000313" key="4">
    <source>
        <dbReference type="Proteomes" id="UP000886653"/>
    </source>
</evidence>
<dbReference type="AlphaFoldDB" id="A0A9P6NB61"/>
<reference evidence="3" key="1">
    <citation type="submission" date="2013-11" db="EMBL/GenBank/DDBJ databases">
        <title>Genome sequence of the fusiform rust pathogen reveals effectors for host alternation and coevolution with pine.</title>
        <authorList>
            <consortium name="DOE Joint Genome Institute"/>
            <person name="Smith K."/>
            <person name="Pendleton A."/>
            <person name="Kubisiak T."/>
            <person name="Anderson C."/>
            <person name="Salamov A."/>
            <person name="Aerts A."/>
            <person name="Riley R."/>
            <person name="Clum A."/>
            <person name="Lindquist E."/>
            <person name="Ence D."/>
            <person name="Campbell M."/>
            <person name="Kronenberg Z."/>
            <person name="Feau N."/>
            <person name="Dhillon B."/>
            <person name="Hamelin R."/>
            <person name="Burleigh J."/>
            <person name="Smith J."/>
            <person name="Yandell M."/>
            <person name="Nelson C."/>
            <person name="Grigoriev I."/>
            <person name="Davis J."/>
        </authorList>
    </citation>
    <scope>NUCLEOTIDE SEQUENCE</scope>
    <source>
        <strain evidence="3">G11</strain>
    </source>
</reference>
<sequence length="813" mass="92635">MVPEEKYSVMSPIRIANAALNVGTFLIILLTVNHWITAGKLSQTENQVEDLKNSVLWEDYNQRTWRDMKNMELATTQNKLKTDSVRNAATMKNTILDHYGQLGPNAYRENHPENEASTAWAEILKPFIDIMTINSNPGIIHILKQLQTQILRYNPFNLSLLSHDKEGIYTLVAYVSYVLEQLRTYLFSTRLQKVFTASNSIGYGLQRFIDHLADSKVTNPRTFYGEAYDHYMSFVDMVEHCLVAGYKSRKAITKARVSSPSEENRFSFGQNVFRGEGKINGFEAMHKTIFKTGSHTKFLAHDLSNLIFVEPFLDLKLGPKEAIKKQLKTNCYLASQRNLSFAAQLQGFTSGNLELNTIVPRRLDHLQGWKTFVQKCNTQDPCDSKLAPIIETIYSLSYKHIVGNRNSQFTLDAVLNSLFKHMKVSQSKEVTIDEVINSVMFVLLLKELSSTLTQAIRLTSKDNHDKLDFPITRCIALYNYCLTNASASYAQSRKRKGYVEHKEGMPREFGRRYRIYLLLSLQFKGLGEKLESSNLVREDFIKNNVHLKEILSIDKSKKMILKFSPKNKRKKSSTLKSSTNSQPKHTSSEIEMVETNPPVRGKRKSRPQHFEDQSKLRYHSNVNGKQLEPSDCVNKKPKKDNLGLKNLEHASPGLPPRYKTRALSRILSESTASSQVQNSVITSSWPLRNWPTRKRTYRLLVENQSDDLSEGRNTMVNPHIPEVPFDTDQNTVKGVFLPDKNPTNSLPLETPNEAKNELIPSETPEQDVSFHPETHGTQEPNPSPNSSTDGRGGDGDRPQQENVIRLFGVNIFE</sequence>
<comment type="caution">
    <text evidence="3">The sequence shown here is derived from an EMBL/GenBank/DDBJ whole genome shotgun (WGS) entry which is preliminary data.</text>
</comment>
<evidence type="ECO:0000256" key="2">
    <source>
        <dbReference type="SAM" id="Phobius"/>
    </source>
</evidence>
<keyword evidence="2" id="KW-1133">Transmembrane helix</keyword>
<evidence type="ECO:0000313" key="3">
    <source>
        <dbReference type="EMBL" id="KAG0142708.1"/>
    </source>
</evidence>